<dbReference type="AlphaFoldDB" id="A0A1H6G4A8"/>
<feature type="transmembrane region" description="Helical" evidence="1">
    <location>
        <begin position="51"/>
        <end position="73"/>
    </location>
</feature>
<dbReference type="InterPro" id="IPR011853">
    <property type="entry name" value="TRAP_DctM-Dct_fused"/>
</dbReference>
<feature type="transmembrane region" description="Helical" evidence="1">
    <location>
        <begin position="357"/>
        <end position="380"/>
    </location>
</feature>
<keyword evidence="1" id="KW-1133">Transmembrane helix</keyword>
<dbReference type="PANTHER" id="PTHR43849:SF2">
    <property type="entry name" value="BLL3936 PROTEIN"/>
    <property type="match status" value="1"/>
</dbReference>
<feature type="transmembrane region" description="Helical" evidence="1">
    <location>
        <begin position="541"/>
        <end position="561"/>
    </location>
</feature>
<feature type="transmembrane region" description="Helical" evidence="1">
    <location>
        <begin position="133"/>
        <end position="151"/>
    </location>
</feature>
<proteinExistence type="predicted"/>
<feature type="transmembrane region" description="Helical" evidence="1">
    <location>
        <begin position="508"/>
        <end position="534"/>
    </location>
</feature>
<reference evidence="4" key="1">
    <citation type="submission" date="2016-10" db="EMBL/GenBank/DDBJ databases">
        <authorList>
            <person name="Varghese N."/>
            <person name="Submissions S."/>
        </authorList>
    </citation>
    <scope>NUCLEOTIDE SEQUENCE [LARGE SCALE GENOMIC DNA]</scope>
    <source>
        <strain evidence="4">CGMCC 1.8981</strain>
    </source>
</reference>
<feature type="transmembrane region" description="Helical" evidence="1">
    <location>
        <begin position="85"/>
        <end position="103"/>
    </location>
</feature>
<feature type="domain" description="TRAP C4-dicarboxylate transport system permease DctM subunit" evidence="2">
    <location>
        <begin position="181"/>
        <end position="607"/>
    </location>
</feature>
<keyword evidence="1" id="KW-0472">Membrane</keyword>
<accession>A0A1H6G4A8</accession>
<gene>
    <name evidence="3" type="ORF">SAMN04487967_3170</name>
</gene>
<feature type="transmembrane region" description="Helical" evidence="1">
    <location>
        <begin position="479"/>
        <end position="496"/>
    </location>
</feature>
<organism evidence="3 4">
    <name type="scientific">Natronorubrum sediminis</name>
    <dbReference type="NCBI Taxonomy" id="640943"/>
    <lineage>
        <taxon>Archaea</taxon>
        <taxon>Methanobacteriati</taxon>
        <taxon>Methanobacteriota</taxon>
        <taxon>Stenosarchaea group</taxon>
        <taxon>Halobacteria</taxon>
        <taxon>Halobacteriales</taxon>
        <taxon>Natrialbaceae</taxon>
        <taxon>Natronorubrum</taxon>
    </lineage>
</organism>
<feature type="transmembrane region" description="Helical" evidence="1">
    <location>
        <begin position="602"/>
        <end position="620"/>
    </location>
</feature>
<feature type="transmembrane region" description="Helical" evidence="1">
    <location>
        <begin position="567"/>
        <end position="590"/>
    </location>
</feature>
<dbReference type="InterPro" id="IPR010656">
    <property type="entry name" value="DctM"/>
</dbReference>
<evidence type="ECO:0000313" key="4">
    <source>
        <dbReference type="Proteomes" id="UP000199112"/>
    </source>
</evidence>
<keyword evidence="1" id="KW-0812">Transmembrane</keyword>
<feature type="transmembrane region" description="Helical" evidence="1">
    <location>
        <begin position="413"/>
        <end position="441"/>
    </location>
</feature>
<evidence type="ECO:0000256" key="1">
    <source>
        <dbReference type="SAM" id="Phobius"/>
    </source>
</evidence>
<feature type="transmembrane region" description="Helical" evidence="1">
    <location>
        <begin position="632"/>
        <end position="651"/>
    </location>
</feature>
<feature type="transmembrane region" description="Helical" evidence="1">
    <location>
        <begin position="223"/>
        <end position="249"/>
    </location>
</feature>
<keyword evidence="4" id="KW-1185">Reference proteome</keyword>
<feature type="transmembrane region" description="Helical" evidence="1">
    <location>
        <begin position="663"/>
        <end position="682"/>
    </location>
</feature>
<dbReference type="NCBIfam" id="TIGR02123">
    <property type="entry name" value="TRAP_fused"/>
    <property type="match status" value="1"/>
</dbReference>
<feature type="transmembrane region" description="Helical" evidence="1">
    <location>
        <begin position="171"/>
        <end position="202"/>
    </location>
</feature>
<dbReference type="EMBL" id="FNWL01000004">
    <property type="protein sequence ID" value="SEH17432.1"/>
    <property type="molecule type" value="Genomic_DNA"/>
</dbReference>
<protein>
    <submittedName>
        <fullName evidence="3">TRAP transporter, 4TM/12TM fusion protein</fullName>
    </submittedName>
</protein>
<evidence type="ECO:0000313" key="3">
    <source>
        <dbReference type="EMBL" id="SEH17432.1"/>
    </source>
</evidence>
<evidence type="ECO:0000259" key="2">
    <source>
        <dbReference type="Pfam" id="PF06808"/>
    </source>
</evidence>
<dbReference type="Proteomes" id="UP000199112">
    <property type="component" value="Unassembled WGS sequence"/>
</dbReference>
<dbReference type="Pfam" id="PF06808">
    <property type="entry name" value="DctM"/>
    <property type="match status" value="1"/>
</dbReference>
<dbReference type="PANTHER" id="PTHR43849">
    <property type="entry name" value="BLL3936 PROTEIN"/>
    <property type="match status" value="1"/>
</dbReference>
<sequence>MAEQPPADDTEDAADIDIDGKGIDIDDEVTDRPIREEISNRLSWDRLQSKMTLWSFLALLSVPFWLYVMWMAYLQSAIIGTAPSRAQFGAGFLGGVIVLYALYEMIQRVGGGKRHYRKDVKELVSKENRLDTSLLLISVALMAPTVVYIYINALDLAGRGGASTPEEVMALSFTLVMIYITWRAFGATFLAVLLAGIAYGLFGSVVPGTLSHTGISPERTLRILVISMDGFFGFLTQLTAAWIALFLLYAGLLKSYGAFELILRVATRSAKYIDSGVAQTAVIASAVIGSVNGSQTANAGMTGSFTIPMMKKSGVKPATAGGIESVASTSGQVLPPVMGAGAFVMAQLITGASYLDVIVAGLIPAAILMVTVFVAVHYAAGPQIEDPDMDELYDQSLTTGEMVLEGIKFGVPIVILVYLLGVVGWTVGTSAFWTVITMITLGMAIPTVKRAYETTDVRETFWAFVYTGGQTINGFREGVIVLAPVAIILASINGVVDIFEATGVPGSIALALMDLSGGVLLIAAILAMIICIILGLGMPTTAAYTIVAMLVAPTLVEQFMLPEFSGHFFVFYAAILAGLTPPIATCVAVATGIAGSNFWRTCFEGVKISAPLFVLPFSFIYHPDIVDHGGDVSATVLMTSAIILFGGLLIIHGLNYRFDRSRVTAYGLRAVFFGLGVTAMVYPETVVQLGALGVGVFLFLTQAAVGESSPLDKLRGSQSN</sequence>
<name>A0A1H6G4A8_9EURY</name>
<dbReference type="RefSeq" id="WP_090507938.1">
    <property type="nucleotide sequence ID" value="NZ_FNWL01000004.1"/>
</dbReference>